<keyword evidence="2 5" id="KW-0547">Nucleotide-binding</keyword>
<dbReference type="Pfam" id="PF04107">
    <property type="entry name" value="GCS2"/>
    <property type="match status" value="1"/>
</dbReference>
<dbReference type="SUPFAM" id="SSF55931">
    <property type="entry name" value="Glutamine synthetase/guanido kinase"/>
    <property type="match status" value="1"/>
</dbReference>
<gene>
    <name evidence="6" type="ORF">BJ960_000674</name>
</gene>
<sequence length="388" mass="41619">MPASHTRLIGIEEEFALIDPATGAPVAGSAARVIRDVSDEAPVEHEFLDSQVEIATPPCETADQAEESLFQLRGRTLAAARNQGALLAATGTPPAAPDPALVSHVTGKERYLEIAHGARKVAQTHYINGQHVHVSIAGPDEGVRVINGLARWAPLLLAMTANSPIWDGADTGFRSWRHVIGCAWPLNMYPAQFASVDDYDRRVDRLVRSGLILDRGLVTWVARLSARYPTVELRVADVQLNPRHAVAFALIVRALVTTIAAAPDDDPQLSGRGIDADEVNVSLWFAARDGLTRTLVDPLECREVAATEWLDELVEVIRPALDDAGDTERVREYVADLKANGVPADQQRRALAAGGLAQLLDLCEASHLRDIGAPAGRAPALSAGTGAR</sequence>
<evidence type="ECO:0000256" key="2">
    <source>
        <dbReference type="ARBA" id="ARBA00022741"/>
    </source>
</evidence>
<keyword evidence="1 5" id="KW-0436">Ligase</keyword>
<reference evidence="6 7" key="1">
    <citation type="submission" date="2020-07" db="EMBL/GenBank/DDBJ databases">
        <title>Sequencing the genomes of 1000 actinobacteria strains.</title>
        <authorList>
            <person name="Klenk H.-P."/>
        </authorList>
    </citation>
    <scope>NUCLEOTIDE SEQUENCE [LARGE SCALE GENOMIC DNA]</scope>
    <source>
        <strain evidence="6 7">DSM 17380</strain>
    </source>
</reference>
<dbReference type="GO" id="GO:0005524">
    <property type="term" value="F:ATP binding"/>
    <property type="evidence" value="ECO:0007669"/>
    <property type="project" value="UniProtKB-KW"/>
</dbReference>
<dbReference type="Proteomes" id="UP000586095">
    <property type="component" value="Unassembled WGS sequence"/>
</dbReference>
<evidence type="ECO:0000256" key="5">
    <source>
        <dbReference type="HAMAP-Rule" id="MF_01609"/>
    </source>
</evidence>
<comment type="function">
    <text evidence="5">ATP-dependent carboxylate-amine ligase which exhibits weak glutamate--cysteine ligase activity.</text>
</comment>
<dbReference type="InterPro" id="IPR014746">
    <property type="entry name" value="Gln_synth/guanido_kin_cat_dom"/>
</dbReference>
<comment type="caution">
    <text evidence="6">The sequence shown here is derived from an EMBL/GenBank/DDBJ whole genome shotgun (WGS) entry which is preliminary data.</text>
</comment>
<dbReference type="EMBL" id="JACCBD010000001">
    <property type="protein sequence ID" value="NYD25871.1"/>
    <property type="molecule type" value="Genomic_DNA"/>
</dbReference>
<dbReference type="NCBIfam" id="TIGR02050">
    <property type="entry name" value="gshA_cyan_rel"/>
    <property type="match status" value="1"/>
</dbReference>
<dbReference type="GO" id="GO:0004357">
    <property type="term" value="F:glutamate-cysteine ligase activity"/>
    <property type="evidence" value="ECO:0007669"/>
    <property type="project" value="UniProtKB-EC"/>
</dbReference>
<dbReference type="GO" id="GO:0042398">
    <property type="term" value="P:modified amino acid biosynthetic process"/>
    <property type="evidence" value="ECO:0007669"/>
    <property type="project" value="InterPro"/>
</dbReference>
<dbReference type="RefSeq" id="WP_185986264.1">
    <property type="nucleotide sequence ID" value="NZ_BAAALZ010000002.1"/>
</dbReference>
<organism evidence="6 7">
    <name type="scientific">Leucobacter aridicollis</name>
    <dbReference type="NCBI Taxonomy" id="283878"/>
    <lineage>
        <taxon>Bacteria</taxon>
        <taxon>Bacillati</taxon>
        <taxon>Actinomycetota</taxon>
        <taxon>Actinomycetes</taxon>
        <taxon>Micrococcales</taxon>
        <taxon>Microbacteriaceae</taxon>
        <taxon>Leucobacter</taxon>
    </lineage>
</organism>
<keyword evidence="3 5" id="KW-0067">ATP-binding</keyword>
<protein>
    <recommendedName>
        <fullName evidence="5">Putative glutamate--cysteine ligase 2</fullName>
        <ecNumber evidence="5">6.3.2.2</ecNumber>
    </recommendedName>
    <alternativeName>
        <fullName evidence="5">Gamma-glutamylcysteine synthetase 2</fullName>
        <shortName evidence="5">GCS 2</shortName>
        <shortName evidence="5">Gamma-GCS 2</shortName>
    </alternativeName>
</protein>
<keyword evidence="7" id="KW-1185">Reference proteome</keyword>
<comment type="catalytic activity">
    <reaction evidence="4 5">
        <text>L-cysteine + L-glutamate + ATP = gamma-L-glutamyl-L-cysteine + ADP + phosphate + H(+)</text>
        <dbReference type="Rhea" id="RHEA:13285"/>
        <dbReference type="ChEBI" id="CHEBI:15378"/>
        <dbReference type="ChEBI" id="CHEBI:29985"/>
        <dbReference type="ChEBI" id="CHEBI:30616"/>
        <dbReference type="ChEBI" id="CHEBI:35235"/>
        <dbReference type="ChEBI" id="CHEBI:43474"/>
        <dbReference type="ChEBI" id="CHEBI:58173"/>
        <dbReference type="ChEBI" id="CHEBI:456216"/>
        <dbReference type="EC" id="6.3.2.2"/>
    </reaction>
</comment>
<dbReference type="HAMAP" id="MF_01609">
    <property type="entry name" value="Glu_cys_ligase_2"/>
    <property type="match status" value="1"/>
</dbReference>
<name>A0A852QWZ3_9MICO</name>
<dbReference type="InterPro" id="IPR006336">
    <property type="entry name" value="GCS2"/>
</dbReference>
<dbReference type="Gene3D" id="3.30.590.20">
    <property type="match status" value="1"/>
</dbReference>
<dbReference type="PANTHER" id="PTHR36510:SF1">
    <property type="entry name" value="GLUTAMATE--CYSTEINE LIGASE 2-RELATED"/>
    <property type="match status" value="1"/>
</dbReference>
<evidence type="ECO:0000313" key="6">
    <source>
        <dbReference type="EMBL" id="NYD25871.1"/>
    </source>
</evidence>
<evidence type="ECO:0000256" key="3">
    <source>
        <dbReference type="ARBA" id="ARBA00022840"/>
    </source>
</evidence>
<comment type="similarity">
    <text evidence="5">Belongs to the glutamate--cysteine ligase type 2 family. YbdK subfamily.</text>
</comment>
<dbReference type="AlphaFoldDB" id="A0A852QWZ3"/>
<dbReference type="InterPro" id="IPR011793">
    <property type="entry name" value="YbdK"/>
</dbReference>
<evidence type="ECO:0000256" key="1">
    <source>
        <dbReference type="ARBA" id="ARBA00022598"/>
    </source>
</evidence>
<dbReference type="InterPro" id="IPR050141">
    <property type="entry name" value="GCL_type2/YbdK_subfam"/>
</dbReference>
<accession>A0A852QWZ3</accession>
<proteinExistence type="inferred from homology"/>
<dbReference type="EC" id="6.3.2.2" evidence="5"/>
<dbReference type="PANTHER" id="PTHR36510">
    <property type="entry name" value="GLUTAMATE--CYSTEINE LIGASE 2-RELATED"/>
    <property type="match status" value="1"/>
</dbReference>
<evidence type="ECO:0000256" key="4">
    <source>
        <dbReference type="ARBA" id="ARBA00048819"/>
    </source>
</evidence>
<evidence type="ECO:0000313" key="7">
    <source>
        <dbReference type="Proteomes" id="UP000586095"/>
    </source>
</evidence>